<evidence type="ECO:0000256" key="5">
    <source>
        <dbReference type="ARBA" id="ARBA00022833"/>
    </source>
</evidence>
<dbReference type="PANTHER" id="PTHR42978">
    <property type="entry name" value="QUORUM-QUENCHING LACTONASE YTNP-RELATED-RELATED"/>
    <property type="match status" value="1"/>
</dbReference>
<evidence type="ECO:0000256" key="1">
    <source>
        <dbReference type="ARBA" id="ARBA00001947"/>
    </source>
</evidence>
<evidence type="ECO:0000256" key="3">
    <source>
        <dbReference type="ARBA" id="ARBA00022723"/>
    </source>
</evidence>
<proteinExistence type="inferred from homology"/>
<organism evidence="7 8">
    <name type="scientific">Nocardia vinacea</name>
    <dbReference type="NCBI Taxonomy" id="96468"/>
    <lineage>
        <taxon>Bacteria</taxon>
        <taxon>Bacillati</taxon>
        <taxon>Actinomycetota</taxon>
        <taxon>Actinomycetes</taxon>
        <taxon>Mycobacteriales</taxon>
        <taxon>Nocardiaceae</taxon>
        <taxon>Nocardia</taxon>
    </lineage>
</organism>
<name>A0ABZ1YR01_9NOCA</name>
<dbReference type="Pfam" id="PF00753">
    <property type="entry name" value="Lactamase_B"/>
    <property type="match status" value="1"/>
</dbReference>
<dbReference type="SMART" id="SM00849">
    <property type="entry name" value="Lactamase_B"/>
    <property type="match status" value="1"/>
</dbReference>
<keyword evidence="3" id="KW-0479">Metal-binding</keyword>
<protein>
    <submittedName>
        <fullName evidence="7">N-acyl homoserine lactonase family protein</fullName>
    </submittedName>
</protein>
<dbReference type="EMBL" id="CP109441">
    <property type="protein sequence ID" value="WUV45672.1"/>
    <property type="molecule type" value="Genomic_DNA"/>
</dbReference>
<evidence type="ECO:0000313" key="8">
    <source>
        <dbReference type="Proteomes" id="UP001432062"/>
    </source>
</evidence>
<reference evidence="7" key="1">
    <citation type="submission" date="2022-10" db="EMBL/GenBank/DDBJ databases">
        <title>The complete genomes of actinobacterial strains from the NBC collection.</title>
        <authorList>
            <person name="Joergensen T.S."/>
            <person name="Alvarez Arevalo M."/>
            <person name="Sterndorff E.B."/>
            <person name="Faurdal D."/>
            <person name="Vuksanovic O."/>
            <person name="Mourched A.-S."/>
            <person name="Charusanti P."/>
            <person name="Shaw S."/>
            <person name="Blin K."/>
            <person name="Weber T."/>
        </authorList>
    </citation>
    <scope>NUCLEOTIDE SEQUENCE</scope>
    <source>
        <strain evidence="7">NBC_01482</strain>
    </source>
</reference>
<keyword evidence="5" id="KW-0862">Zinc</keyword>
<dbReference type="InterPro" id="IPR001279">
    <property type="entry name" value="Metallo-B-lactamas"/>
</dbReference>
<dbReference type="Gene3D" id="3.60.15.10">
    <property type="entry name" value="Ribonuclease Z/Hydroxyacylglutathione hydrolase-like"/>
    <property type="match status" value="1"/>
</dbReference>
<dbReference type="Proteomes" id="UP001432062">
    <property type="component" value="Chromosome"/>
</dbReference>
<evidence type="ECO:0000256" key="2">
    <source>
        <dbReference type="ARBA" id="ARBA00007749"/>
    </source>
</evidence>
<comment type="similarity">
    <text evidence="2">Belongs to the metallo-beta-lactamase superfamily.</text>
</comment>
<feature type="domain" description="Metallo-beta-lactamase" evidence="6">
    <location>
        <begin position="46"/>
        <end position="248"/>
    </location>
</feature>
<evidence type="ECO:0000313" key="7">
    <source>
        <dbReference type="EMBL" id="WUV45672.1"/>
    </source>
</evidence>
<dbReference type="InterPro" id="IPR051013">
    <property type="entry name" value="MBL_superfamily_lactonases"/>
</dbReference>
<keyword evidence="8" id="KW-1185">Reference proteome</keyword>
<evidence type="ECO:0000256" key="4">
    <source>
        <dbReference type="ARBA" id="ARBA00022801"/>
    </source>
</evidence>
<comment type="cofactor">
    <cofactor evidence="1">
        <name>Zn(2+)</name>
        <dbReference type="ChEBI" id="CHEBI:29105"/>
    </cofactor>
</comment>
<dbReference type="CDD" id="cd07729">
    <property type="entry name" value="AHL_lactonase_MBL-fold"/>
    <property type="match status" value="1"/>
</dbReference>
<dbReference type="InterPro" id="IPR036866">
    <property type="entry name" value="RibonucZ/Hydroxyglut_hydro"/>
</dbReference>
<dbReference type="PANTHER" id="PTHR42978:SF7">
    <property type="entry name" value="METALLO-HYDROLASE RV2300C-RELATED"/>
    <property type="match status" value="1"/>
</dbReference>
<dbReference type="RefSeq" id="WP_329409127.1">
    <property type="nucleotide sequence ID" value="NZ_CP109441.1"/>
</dbReference>
<evidence type="ECO:0000259" key="6">
    <source>
        <dbReference type="SMART" id="SM00849"/>
    </source>
</evidence>
<keyword evidence="4" id="KW-0378">Hydrolase</keyword>
<sequence length="284" mass="30696">MSSAVEQPGGSPDFRVYGICYAHREPVAAAEVFHHAEPDDCDTAMAYFIWLITGSAGTFLVDTGFGTTVARARGRERCLRGDPLDVLRALGVSPEELPEVILTHLHFDHCGELDRFPAARFWLQRREMAFWTGPSASRRSFRRVVEGADLTAMVELNLRGRVRWVDGDADLAPGLSVHHVGGHTDGMQVVRVQTARGVLVLASDASHYYANIDADRPYSAVDSVSGAHAAFDRLRELAGPGGHIVPGHDPEVLARYPAASPQLSGLAVEVVVGPAGHGNERETS</sequence>
<gene>
    <name evidence="7" type="ORF">OG563_42380</name>
</gene>
<accession>A0ABZ1YR01</accession>
<dbReference type="SUPFAM" id="SSF56281">
    <property type="entry name" value="Metallo-hydrolase/oxidoreductase"/>
    <property type="match status" value="1"/>
</dbReference>